<keyword evidence="4" id="KW-1185">Reference proteome</keyword>
<name>A0A2W7IG05_9PROT</name>
<dbReference type="GO" id="GO:0016757">
    <property type="term" value="F:glycosyltransferase activity"/>
    <property type="evidence" value="ECO:0007669"/>
    <property type="project" value="InterPro"/>
</dbReference>
<dbReference type="Gene3D" id="3.40.50.2000">
    <property type="entry name" value="Glycogen Phosphorylase B"/>
    <property type="match status" value="2"/>
</dbReference>
<dbReference type="SUPFAM" id="SSF53756">
    <property type="entry name" value="UDP-Glycosyltransferase/glycogen phosphorylase"/>
    <property type="match status" value="1"/>
</dbReference>
<dbReference type="GO" id="GO:0009103">
    <property type="term" value="P:lipopolysaccharide biosynthetic process"/>
    <property type="evidence" value="ECO:0007669"/>
    <property type="project" value="TreeGrafter"/>
</dbReference>
<evidence type="ECO:0000313" key="4">
    <source>
        <dbReference type="Proteomes" id="UP000249688"/>
    </source>
</evidence>
<evidence type="ECO:0000313" key="3">
    <source>
        <dbReference type="EMBL" id="PZW45886.1"/>
    </source>
</evidence>
<protein>
    <submittedName>
        <fullName evidence="3">Glycosyl transferase family 1</fullName>
    </submittedName>
</protein>
<dbReference type="Proteomes" id="UP000249688">
    <property type="component" value="Unassembled WGS sequence"/>
</dbReference>
<dbReference type="AlphaFoldDB" id="A0A2W7IG05"/>
<reference evidence="3 4" key="1">
    <citation type="submission" date="2018-06" db="EMBL/GenBank/DDBJ databases">
        <title>Genomic Encyclopedia of Archaeal and Bacterial Type Strains, Phase II (KMG-II): from individual species to whole genera.</title>
        <authorList>
            <person name="Goeker M."/>
        </authorList>
    </citation>
    <scope>NUCLEOTIDE SEQUENCE [LARGE SCALE GENOMIC DNA]</scope>
    <source>
        <strain evidence="3 4">DSM 24525</strain>
    </source>
</reference>
<dbReference type="Pfam" id="PF00534">
    <property type="entry name" value="Glycos_transf_1"/>
    <property type="match status" value="1"/>
</dbReference>
<dbReference type="PANTHER" id="PTHR46401:SF2">
    <property type="entry name" value="GLYCOSYLTRANSFERASE WBBK-RELATED"/>
    <property type="match status" value="1"/>
</dbReference>
<dbReference type="EMBL" id="QKYU01000010">
    <property type="protein sequence ID" value="PZW45886.1"/>
    <property type="molecule type" value="Genomic_DNA"/>
</dbReference>
<evidence type="ECO:0000256" key="1">
    <source>
        <dbReference type="ARBA" id="ARBA00022679"/>
    </source>
</evidence>
<keyword evidence="1 3" id="KW-0808">Transferase</keyword>
<feature type="domain" description="Glycosyl transferase family 1" evidence="2">
    <location>
        <begin position="173"/>
        <end position="323"/>
    </location>
</feature>
<dbReference type="OrthoDB" id="9790710at2"/>
<dbReference type="RefSeq" id="WP_111398155.1">
    <property type="nucleotide sequence ID" value="NZ_QKYU01000010.1"/>
</dbReference>
<evidence type="ECO:0000259" key="2">
    <source>
        <dbReference type="Pfam" id="PF00534"/>
    </source>
</evidence>
<dbReference type="InterPro" id="IPR001296">
    <property type="entry name" value="Glyco_trans_1"/>
</dbReference>
<organism evidence="3 4">
    <name type="scientific">Humitalea rosea</name>
    <dbReference type="NCBI Taxonomy" id="990373"/>
    <lineage>
        <taxon>Bacteria</taxon>
        <taxon>Pseudomonadati</taxon>
        <taxon>Pseudomonadota</taxon>
        <taxon>Alphaproteobacteria</taxon>
        <taxon>Acetobacterales</taxon>
        <taxon>Roseomonadaceae</taxon>
        <taxon>Humitalea</taxon>
    </lineage>
</organism>
<accession>A0A2W7IG05</accession>
<comment type="caution">
    <text evidence="3">The sequence shown here is derived from an EMBL/GenBank/DDBJ whole genome shotgun (WGS) entry which is preliminary data.</text>
</comment>
<proteinExistence type="predicted"/>
<gene>
    <name evidence="3" type="ORF">C8P66_11084</name>
</gene>
<dbReference type="CDD" id="cd03801">
    <property type="entry name" value="GT4_PimA-like"/>
    <property type="match status" value="1"/>
</dbReference>
<sequence>MPAPIALLVPGPFDAISGGYVYDRRIVAGLRADGREVAVIELAGHHPLPDAAAEDFARATLAAIPAGTRIVVDGLGLPAFAPVVEDLVARGAVGLIHHPTALETGFAEADRAALKAREQAIFPRLAGLITTSRLTASRLPDEFAVDPARVTIVEPGTDPAPRSTGSGGPGCAILSIGTLVPRKGHDVLLRALGRLTDLDWSLTIVGAPRDTAHADGLVALAEELGLTKRVTFAGEVDEVGIEALYAKADLFALATHWEGYGMVAAEALARGLPLAITAGGAIADLATQGTAIVAPVGDADSLSRGMRRAILDPLLRANMAKAAWTAGQGLPRWSDRAALFAAALDAAA</sequence>
<dbReference type="PANTHER" id="PTHR46401">
    <property type="entry name" value="GLYCOSYLTRANSFERASE WBBK-RELATED"/>
    <property type="match status" value="1"/>
</dbReference>